<dbReference type="AlphaFoldDB" id="A0A1H4L971"/>
<evidence type="ECO:0000313" key="2">
    <source>
        <dbReference type="EMBL" id="SEB67281.1"/>
    </source>
</evidence>
<dbReference type="Pfam" id="PF05036">
    <property type="entry name" value="SPOR"/>
    <property type="match status" value="1"/>
</dbReference>
<dbReference type="InterPro" id="IPR041268">
    <property type="entry name" value="HU-CCDC81_bac_2"/>
</dbReference>
<reference evidence="2 3" key="1">
    <citation type="submission" date="2016-10" db="EMBL/GenBank/DDBJ databases">
        <authorList>
            <person name="de Groot N.N."/>
        </authorList>
    </citation>
    <scope>NUCLEOTIDE SEQUENCE [LARGE SCALE GENOMIC DNA]</scope>
    <source>
        <strain evidence="2 3">MAR_2009_71</strain>
    </source>
</reference>
<sequence length="323" mass="36545">MVLEHYISDLLYRYNCVVVPGFGAFLTQKNSAKLNVVTNTFSAPNKSIVFNRQLVSNDGLLVSYVSNAEKVSYETALVEIENQVKIWQEALIQETSLHLKNIGSLTRNNEDKILFQPANETNYLTSSFGLSNFNSIPVLREELKEEIIEIEEKIPFVISPERRESGRFRPYLKYAAILMLAFSTGITGYRAYQQQRTNEQVARQDAQEYVNKQIQEATFFDLSPLELPTVTIDASSTSTTQPTVNEGEEMHYIVAGAFRVKGNADRKIEQLKSLGFNAGYYGTNAYGLHMVTFDSFTNANDALKALREIKLTQSKDAWLLSEK</sequence>
<dbReference type="SUPFAM" id="SSF110997">
    <property type="entry name" value="Sporulation related repeat"/>
    <property type="match status" value="1"/>
</dbReference>
<feature type="domain" description="SPOR" evidence="1">
    <location>
        <begin position="245"/>
        <end position="322"/>
    </location>
</feature>
<evidence type="ECO:0000313" key="3">
    <source>
        <dbReference type="Proteomes" id="UP000183038"/>
    </source>
</evidence>
<dbReference type="GO" id="GO:0042834">
    <property type="term" value="F:peptidoglycan binding"/>
    <property type="evidence" value="ECO:0007669"/>
    <property type="project" value="InterPro"/>
</dbReference>
<dbReference type="Pfam" id="PF18174">
    <property type="entry name" value="HU-CCDC81_bac_1"/>
    <property type="match status" value="1"/>
</dbReference>
<accession>A0A1H4L971</accession>
<gene>
    <name evidence="2" type="ORF">SAMN05192540_1231</name>
</gene>
<name>A0A1H4L971_9FLAO</name>
<dbReference type="Proteomes" id="UP000183038">
    <property type="component" value="Unassembled WGS sequence"/>
</dbReference>
<dbReference type="Pfam" id="PF18175">
    <property type="entry name" value="HU-CCDC81_bac_2"/>
    <property type="match status" value="1"/>
</dbReference>
<organism evidence="2 3">
    <name type="scientific">Maribacter dokdonensis</name>
    <dbReference type="NCBI Taxonomy" id="320912"/>
    <lineage>
        <taxon>Bacteria</taxon>
        <taxon>Pseudomonadati</taxon>
        <taxon>Bacteroidota</taxon>
        <taxon>Flavobacteriia</taxon>
        <taxon>Flavobacteriales</taxon>
        <taxon>Flavobacteriaceae</taxon>
        <taxon>Maribacter</taxon>
    </lineage>
</organism>
<dbReference type="InterPro" id="IPR040495">
    <property type="entry name" value="HU-CCDC81_bac_1"/>
</dbReference>
<proteinExistence type="predicted"/>
<protein>
    <submittedName>
        <fullName evidence="2">Sporulation related domain-containing protein</fullName>
    </submittedName>
</protein>
<dbReference type="InterPro" id="IPR036680">
    <property type="entry name" value="SPOR-like_sf"/>
</dbReference>
<dbReference type="InterPro" id="IPR007730">
    <property type="entry name" value="SPOR-like_dom"/>
</dbReference>
<dbReference type="PROSITE" id="PS51724">
    <property type="entry name" value="SPOR"/>
    <property type="match status" value="1"/>
</dbReference>
<dbReference type="EMBL" id="FNTB01000001">
    <property type="protein sequence ID" value="SEB67281.1"/>
    <property type="molecule type" value="Genomic_DNA"/>
</dbReference>
<dbReference type="RefSeq" id="WP_074670937.1">
    <property type="nucleotide sequence ID" value="NZ_FNTB01000001.1"/>
</dbReference>
<dbReference type="Gene3D" id="3.30.70.1070">
    <property type="entry name" value="Sporulation related repeat"/>
    <property type="match status" value="1"/>
</dbReference>
<evidence type="ECO:0000259" key="1">
    <source>
        <dbReference type="PROSITE" id="PS51724"/>
    </source>
</evidence>
<dbReference type="OrthoDB" id="653949at2"/>